<organism evidence="1 2">
    <name type="scientific">Melastoma candidum</name>
    <dbReference type="NCBI Taxonomy" id="119954"/>
    <lineage>
        <taxon>Eukaryota</taxon>
        <taxon>Viridiplantae</taxon>
        <taxon>Streptophyta</taxon>
        <taxon>Embryophyta</taxon>
        <taxon>Tracheophyta</taxon>
        <taxon>Spermatophyta</taxon>
        <taxon>Magnoliopsida</taxon>
        <taxon>eudicotyledons</taxon>
        <taxon>Gunneridae</taxon>
        <taxon>Pentapetalae</taxon>
        <taxon>rosids</taxon>
        <taxon>malvids</taxon>
        <taxon>Myrtales</taxon>
        <taxon>Melastomataceae</taxon>
        <taxon>Melastomatoideae</taxon>
        <taxon>Melastomateae</taxon>
        <taxon>Melastoma</taxon>
    </lineage>
</organism>
<evidence type="ECO:0000313" key="1">
    <source>
        <dbReference type="EMBL" id="KAI4369210.1"/>
    </source>
</evidence>
<evidence type="ECO:0000313" key="2">
    <source>
        <dbReference type="Proteomes" id="UP001057402"/>
    </source>
</evidence>
<dbReference type="Proteomes" id="UP001057402">
    <property type="component" value="Chromosome 5"/>
</dbReference>
<dbReference type="EMBL" id="CM042884">
    <property type="protein sequence ID" value="KAI4369210.1"/>
    <property type="molecule type" value="Genomic_DNA"/>
</dbReference>
<reference evidence="2" key="1">
    <citation type="journal article" date="2023" name="Front. Plant Sci.">
        <title>Chromosomal-level genome assembly of Melastoma candidum provides insights into trichome evolution.</title>
        <authorList>
            <person name="Zhong Y."/>
            <person name="Wu W."/>
            <person name="Sun C."/>
            <person name="Zou P."/>
            <person name="Liu Y."/>
            <person name="Dai S."/>
            <person name="Zhou R."/>
        </authorList>
    </citation>
    <scope>NUCLEOTIDE SEQUENCE [LARGE SCALE GENOMIC DNA]</scope>
</reference>
<proteinExistence type="predicted"/>
<comment type="caution">
    <text evidence="1">The sequence shown here is derived from an EMBL/GenBank/DDBJ whole genome shotgun (WGS) entry which is preliminary data.</text>
</comment>
<name>A0ACB9QRD6_9MYRT</name>
<sequence>MSCTQFSSAVKPCSCFYGSRGSMATPSVSPQSNFGFHGNCLSASCLSLSAKKLLALKLSSRSKLKHALPAIKYEPISPVGLFGGKGKSKSEDQNSAWKSVEKAMGSFRKDQSIEEILRQQIEKQEFLDDPSDRTSPSRGGGGGGSGGRGGGGGSGGSEDGDIAGILDETLQVILATLGFIFLYVYIISGEEIARLAKDYLKYLFGGSTSVRLRRAMYIWGRLCKRLTEKKPEEDKFWLERAIFNTTTDYDSPEKYRRLCSSLMGGDSYLASASTSSYQQPSDDDTDNNDDDDDMEEY</sequence>
<keyword evidence="2" id="KW-1185">Reference proteome</keyword>
<gene>
    <name evidence="1" type="ORF">MLD38_017681</name>
</gene>
<protein>
    <submittedName>
        <fullName evidence="1">Uncharacterized protein</fullName>
    </submittedName>
</protein>
<accession>A0ACB9QRD6</accession>